<feature type="transmembrane region" description="Helical" evidence="2">
    <location>
        <begin position="184"/>
        <end position="206"/>
    </location>
</feature>
<gene>
    <name evidence="4" type="ORF">VBRA1451_LOCUS16564</name>
</gene>
<organism evidence="4">
    <name type="scientific">Vitrella brassicaformis</name>
    <dbReference type="NCBI Taxonomy" id="1169539"/>
    <lineage>
        <taxon>Eukaryota</taxon>
        <taxon>Sar</taxon>
        <taxon>Alveolata</taxon>
        <taxon>Colpodellida</taxon>
        <taxon>Vitrellaceae</taxon>
        <taxon>Vitrella</taxon>
    </lineage>
</organism>
<reference evidence="4" key="1">
    <citation type="submission" date="2021-01" db="EMBL/GenBank/DDBJ databases">
        <authorList>
            <person name="Corre E."/>
            <person name="Pelletier E."/>
            <person name="Niang G."/>
            <person name="Scheremetjew M."/>
            <person name="Finn R."/>
            <person name="Kale V."/>
            <person name="Holt S."/>
            <person name="Cochrane G."/>
            <person name="Meng A."/>
            <person name="Brown T."/>
            <person name="Cohen L."/>
        </authorList>
    </citation>
    <scope>NUCLEOTIDE SEQUENCE</scope>
    <source>
        <strain evidence="4">CCMP3346</strain>
    </source>
</reference>
<evidence type="ECO:0000313" key="4">
    <source>
        <dbReference type="EMBL" id="CAD9061494.1"/>
    </source>
</evidence>
<dbReference type="AlphaFoldDB" id="A0A7S1K2R7"/>
<feature type="transmembrane region" description="Helical" evidence="2">
    <location>
        <begin position="212"/>
        <end position="233"/>
    </location>
</feature>
<feature type="chain" id="PRO_5030923582" evidence="3">
    <location>
        <begin position="25"/>
        <end position="438"/>
    </location>
</feature>
<evidence type="ECO:0000256" key="1">
    <source>
        <dbReference type="SAM" id="MobiDB-lite"/>
    </source>
</evidence>
<protein>
    <submittedName>
        <fullName evidence="4">Uncharacterized protein</fullName>
    </submittedName>
</protein>
<feature type="signal peptide" evidence="3">
    <location>
        <begin position="1"/>
        <end position="24"/>
    </location>
</feature>
<feature type="transmembrane region" description="Helical" evidence="2">
    <location>
        <begin position="265"/>
        <end position="284"/>
    </location>
</feature>
<accession>A0A7S1K2R7</accession>
<evidence type="ECO:0000256" key="3">
    <source>
        <dbReference type="SAM" id="SignalP"/>
    </source>
</evidence>
<proteinExistence type="predicted"/>
<feature type="transmembrane region" description="Helical" evidence="2">
    <location>
        <begin position="240"/>
        <end position="259"/>
    </location>
</feature>
<feature type="region of interest" description="Disordered" evidence="1">
    <location>
        <begin position="294"/>
        <end position="318"/>
    </location>
</feature>
<keyword evidence="2" id="KW-1133">Transmembrane helix</keyword>
<name>A0A7S1K2R7_9ALVE</name>
<keyword evidence="3" id="KW-0732">Signal</keyword>
<evidence type="ECO:0000256" key="2">
    <source>
        <dbReference type="SAM" id="Phobius"/>
    </source>
</evidence>
<dbReference type="EMBL" id="HBGB01028407">
    <property type="protein sequence ID" value="CAD9061494.1"/>
    <property type="molecule type" value="Transcribed_RNA"/>
</dbReference>
<sequence length="438" mass="48091">MKISGTAAHLMLPILLCSATGTDGARMRPPDSKMHMATASKEAFLPPSITHPLPSIPQRLPQPLRSRRPLRMAAGTEAMAASAVTSTLLPSFLPFAPLPLIPPLPHSAIEEASRFVLEAAAALLDNAQLIPHIVNPAVLDAFRLPDWWYPLSPDPHLSAPFLLSNIAYAMVALDFHLDPQVPKWLAAGALAMGSVSLTFHATQVALGPETGVVHLACVLDVVCAILLGSVLMAHLIQRAALRMSLPFLLMAGVALVLLIDVNGDTYTVAHSVWHFLSASCLFLLTKDSLSRTTKDSFPAYTPPQQQPDPTQEPDWGPLEPLRSFPPLQRLISYLNTDPDGDSDALTPIPIPTQQQEEREQSLLSGIVYFEYDERKWDERLKELQLLDSLARERRVRTAIEWVVKNAIFIASLKVDFGPPLVRLTQQQPETSAAEERQQ</sequence>
<keyword evidence="2" id="KW-0812">Transmembrane</keyword>
<keyword evidence="2" id="KW-0472">Membrane</keyword>